<gene>
    <name evidence="2" type="ORF">QJS10_CPB18g00063</name>
</gene>
<organism evidence="2 3">
    <name type="scientific">Acorus calamus</name>
    <name type="common">Sweet flag</name>
    <dbReference type="NCBI Taxonomy" id="4465"/>
    <lineage>
        <taxon>Eukaryota</taxon>
        <taxon>Viridiplantae</taxon>
        <taxon>Streptophyta</taxon>
        <taxon>Embryophyta</taxon>
        <taxon>Tracheophyta</taxon>
        <taxon>Spermatophyta</taxon>
        <taxon>Magnoliopsida</taxon>
        <taxon>Liliopsida</taxon>
        <taxon>Acoraceae</taxon>
        <taxon>Acorus</taxon>
    </lineage>
</organism>
<reference evidence="2" key="2">
    <citation type="submission" date="2023-06" db="EMBL/GenBank/DDBJ databases">
        <authorList>
            <person name="Ma L."/>
            <person name="Liu K.-W."/>
            <person name="Li Z."/>
            <person name="Hsiao Y.-Y."/>
            <person name="Qi Y."/>
            <person name="Fu T."/>
            <person name="Tang G."/>
            <person name="Zhang D."/>
            <person name="Sun W.-H."/>
            <person name="Liu D.-K."/>
            <person name="Li Y."/>
            <person name="Chen G.-Z."/>
            <person name="Liu X.-D."/>
            <person name="Liao X.-Y."/>
            <person name="Jiang Y.-T."/>
            <person name="Yu X."/>
            <person name="Hao Y."/>
            <person name="Huang J."/>
            <person name="Zhao X.-W."/>
            <person name="Ke S."/>
            <person name="Chen Y.-Y."/>
            <person name="Wu W.-L."/>
            <person name="Hsu J.-L."/>
            <person name="Lin Y.-F."/>
            <person name="Huang M.-D."/>
            <person name="Li C.-Y."/>
            <person name="Huang L."/>
            <person name="Wang Z.-W."/>
            <person name="Zhao X."/>
            <person name="Zhong W.-Y."/>
            <person name="Peng D.-H."/>
            <person name="Ahmad S."/>
            <person name="Lan S."/>
            <person name="Zhang J.-S."/>
            <person name="Tsai W.-C."/>
            <person name="Van De Peer Y."/>
            <person name="Liu Z.-J."/>
        </authorList>
    </citation>
    <scope>NUCLEOTIDE SEQUENCE</scope>
    <source>
        <strain evidence="2">CP</strain>
        <tissue evidence="2">Leaves</tissue>
    </source>
</reference>
<sequence length="290" mass="33499">MPLLRPCRTYNALAFATRALAGSYLGFIFGIPLRALDGLRGKLVLMDFYSEDLCYLGRLWIDREACFETNKSSLNPTYGLHQFDKFDKIWGLCDYLTYIFGWLRSANRWNVEDMSSFSNMESEILYSLLGCGLRGKLALDSKRDPYVAVLISYLECFSRWGDLEFMMVLDYPRITEIWISFEVTLIFGSPIWSIDGSYQDSYSEDLYVAVLINYFNALSLGKIWGLSDDLTLIFGWLKRANHWNVEDISSLSNMDGLHQFDKVLTHIIGDQLQLECYLLHLIWGLCDDLT</sequence>
<accession>A0AAV9CP12</accession>
<evidence type="ECO:0000313" key="3">
    <source>
        <dbReference type="Proteomes" id="UP001180020"/>
    </source>
</evidence>
<proteinExistence type="predicted"/>
<keyword evidence="1" id="KW-0472">Membrane</keyword>
<dbReference type="AlphaFoldDB" id="A0AAV9CP12"/>
<feature type="transmembrane region" description="Helical" evidence="1">
    <location>
        <begin position="12"/>
        <end position="33"/>
    </location>
</feature>
<evidence type="ECO:0000256" key="1">
    <source>
        <dbReference type="SAM" id="Phobius"/>
    </source>
</evidence>
<comment type="caution">
    <text evidence="2">The sequence shown here is derived from an EMBL/GenBank/DDBJ whole genome shotgun (WGS) entry which is preliminary data.</text>
</comment>
<reference evidence="2" key="1">
    <citation type="journal article" date="2023" name="Nat. Commun.">
        <title>Diploid and tetraploid genomes of Acorus and the evolution of monocots.</title>
        <authorList>
            <person name="Ma L."/>
            <person name="Liu K.W."/>
            <person name="Li Z."/>
            <person name="Hsiao Y.Y."/>
            <person name="Qi Y."/>
            <person name="Fu T."/>
            <person name="Tang G.D."/>
            <person name="Zhang D."/>
            <person name="Sun W.H."/>
            <person name="Liu D.K."/>
            <person name="Li Y."/>
            <person name="Chen G.Z."/>
            <person name="Liu X.D."/>
            <person name="Liao X.Y."/>
            <person name="Jiang Y.T."/>
            <person name="Yu X."/>
            <person name="Hao Y."/>
            <person name="Huang J."/>
            <person name="Zhao X.W."/>
            <person name="Ke S."/>
            <person name="Chen Y.Y."/>
            <person name="Wu W.L."/>
            <person name="Hsu J.L."/>
            <person name="Lin Y.F."/>
            <person name="Huang M.D."/>
            <person name="Li C.Y."/>
            <person name="Huang L."/>
            <person name="Wang Z.W."/>
            <person name="Zhao X."/>
            <person name="Zhong W.Y."/>
            <person name="Peng D.H."/>
            <person name="Ahmad S."/>
            <person name="Lan S."/>
            <person name="Zhang J.S."/>
            <person name="Tsai W.C."/>
            <person name="Van de Peer Y."/>
            <person name="Liu Z.J."/>
        </authorList>
    </citation>
    <scope>NUCLEOTIDE SEQUENCE</scope>
    <source>
        <strain evidence="2">CP</strain>
    </source>
</reference>
<dbReference type="EMBL" id="JAUJYO010000018">
    <property type="protein sequence ID" value="KAK1289868.1"/>
    <property type="molecule type" value="Genomic_DNA"/>
</dbReference>
<keyword evidence="1" id="KW-1133">Transmembrane helix</keyword>
<keyword evidence="3" id="KW-1185">Reference proteome</keyword>
<protein>
    <submittedName>
        <fullName evidence="2">Uncharacterized protein</fullName>
    </submittedName>
</protein>
<evidence type="ECO:0000313" key="2">
    <source>
        <dbReference type="EMBL" id="KAK1289868.1"/>
    </source>
</evidence>
<name>A0AAV9CP12_ACOCL</name>
<keyword evidence="1" id="KW-0812">Transmembrane</keyword>
<dbReference type="Proteomes" id="UP001180020">
    <property type="component" value="Unassembled WGS sequence"/>
</dbReference>